<dbReference type="InterPro" id="IPR052164">
    <property type="entry name" value="Anthracycline_SecMetBiosynth"/>
</dbReference>
<proteinExistence type="predicted"/>
<dbReference type="EMBL" id="JBHSFP010000034">
    <property type="protein sequence ID" value="MFC4535651.1"/>
    <property type="molecule type" value="Genomic_DNA"/>
</dbReference>
<dbReference type="Proteomes" id="UP001596004">
    <property type="component" value="Unassembled WGS sequence"/>
</dbReference>
<dbReference type="Gene3D" id="3.10.180.10">
    <property type="entry name" value="2,3-Dihydroxybiphenyl 1,2-Dioxygenase, domain 1"/>
    <property type="match status" value="1"/>
</dbReference>
<name>A0ABV9CRM2_9ACTN</name>
<dbReference type="InterPro" id="IPR029068">
    <property type="entry name" value="Glyas_Bleomycin-R_OHBP_Dase"/>
</dbReference>
<evidence type="ECO:0000313" key="2">
    <source>
        <dbReference type="EMBL" id="MFC4535651.1"/>
    </source>
</evidence>
<dbReference type="PROSITE" id="PS51819">
    <property type="entry name" value="VOC"/>
    <property type="match status" value="1"/>
</dbReference>
<reference evidence="3" key="1">
    <citation type="journal article" date="2019" name="Int. J. Syst. Evol. Microbiol.">
        <title>The Global Catalogue of Microorganisms (GCM) 10K type strain sequencing project: providing services to taxonomists for standard genome sequencing and annotation.</title>
        <authorList>
            <consortium name="The Broad Institute Genomics Platform"/>
            <consortium name="The Broad Institute Genome Sequencing Center for Infectious Disease"/>
            <person name="Wu L."/>
            <person name="Ma J."/>
        </authorList>
    </citation>
    <scope>NUCLEOTIDE SEQUENCE [LARGE SCALE GENOMIC DNA]</scope>
    <source>
        <strain evidence="3">CGMCC 4.7132</strain>
    </source>
</reference>
<dbReference type="CDD" id="cd07247">
    <property type="entry name" value="SgaA_N_like"/>
    <property type="match status" value="1"/>
</dbReference>
<gene>
    <name evidence="2" type="ORF">ACFO60_33225</name>
</gene>
<evidence type="ECO:0000313" key="3">
    <source>
        <dbReference type="Proteomes" id="UP001596004"/>
    </source>
</evidence>
<dbReference type="InterPro" id="IPR037523">
    <property type="entry name" value="VOC_core"/>
</dbReference>
<dbReference type="Pfam" id="PF00903">
    <property type="entry name" value="Glyoxalase"/>
    <property type="match status" value="1"/>
</dbReference>
<sequence>MYNGVSFFEISTDNPIAAERFYGELFGWTFTDGHGDPYSVIRTPKTDGLLGGLWDNRADKAENWAIVCIEVADVEEACAKAVAAGGKVYSPPMETVGVENGPIFAHLLDPSGNHIAVYSRRDQPES</sequence>
<keyword evidence="3" id="KW-1185">Reference proteome</keyword>
<comment type="caution">
    <text evidence="2">The sequence shown here is derived from an EMBL/GenBank/DDBJ whole genome shotgun (WGS) entry which is preliminary data.</text>
</comment>
<protein>
    <submittedName>
        <fullName evidence="2">VOC family protein</fullName>
    </submittedName>
</protein>
<accession>A0ABV9CRM2</accession>
<dbReference type="PANTHER" id="PTHR33993:SF14">
    <property type="entry name" value="GB|AAF24581.1"/>
    <property type="match status" value="1"/>
</dbReference>
<dbReference type="InterPro" id="IPR004360">
    <property type="entry name" value="Glyas_Fos-R_dOase_dom"/>
</dbReference>
<dbReference type="RefSeq" id="WP_380848626.1">
    <property type="nucleotide sequence ID" value="NZ_JBHSFP010000034.1"/>
</dbReference>
<feature type="domain" description="VOC" evidence="1">
    <location>
        <begin position="4"/>
        <end position="120"/>
    </location>
</feature>
<dbReference type="PANTHER" id="PTHR33993">
    <property type="entry name" value="GLYOXALASE-RELATED"/>
    <property type="match status" value="1"/>
</dbReference>
<organism evidence="2 3">
    <name type="scientific">Sphaerisporangium dianthi</name>
    <dbReference type="NCBI Taxonomy" id="1436120"/>
    <lineage>
        <taxon>Bacteria</taxon>
        <taxon>Bacillati</taxon>
        <taxon>Actinomycetota</taxon>
        <taxon>Actinomycetes</taxon>
        <taxon>Streptosporangiales</taxon>
        <taxon>Streptosporangiaceae</taxon>
        <taxon>Sphaerisporangium</taxon>
    </lineage>
</organism>
<evidence type="ECO:0000259" key="1">
    <source>
        <dbReference type="PROSITE" id="PS51819"/>
    </source>
</evidence>
<dbReference type="SUPFAM" id="SSF54593">
    <property type="entry name" value="Glyoxalase/Bleomycin resistance protein/Dihydroxybiphenyl dioxygenase"/>
    <property type="match status" value="1"/>
</dbReference>